<comment type="catalytic activity">
    <reaction evidence="6">
        <text>N-terminal N-formyl-L-methionyl-[peptide] + H2O = N-terminal L-methionyl-[peptide] + formate</text>
        <dbReference type="Rhea" id="RHEA:24420"/>
        <dbReference type="Rhea" id="RHEA-COMP:10639"/>
        <dbReference type="Rhea" id="RHEA-COMP:10640"/>
        <dbReference type="ChEBI" id="CHEBI:15377"/>
        <dbReference type="ChEBI" id="CHEBI:15740"/>
        <dbReference type="ChEBI" id="CHEBI:49298"/>
        <dbReference type="ChEBI" id="CHEBI:64731"/>
        <dbReference type="EC" id="3.5.1.88"/>
    </reaction>
</comment>
<dbReference type="HAMAP" id="MF_00163">
    <property type="entry name" value="Pep_deformylase"/>
    <property type="match status" value="1"/>
</dbReference>
<dbReference type="NCBIfam" id="TIGR00079">
    <property type="entry name" value="pept_deformyl"/>
    <property type="match status" value="1"/>
</dbReference>
<comment type="caution">
    <text evidence="7">The sequence shown here is derived from an EMBL/GenBank/DDBJ whole genome shotgun (WGS) entry which is preliminary data.</text>
</comment>
<keyword evidence="3 6" id="KW-0378">Hydrolase</keyword>
<gene>
    <name evidence="6 7" type="primary">def</name>
    <name evidence="7" type="ORF">EVA68_00115</name>
</gene>
<dbReference type="FunFam" id="3.90.45.10:FF:000003">
    <property type="entry name" value="Peptide deformylase"/>
    <property type="match status" value="1"/>
</dbReference>
<dbReference type="PANTHER" id="PTHR10458">
    <property type="entry name" value="PEPTIDE DEFORMYLASE"/>
    <property type="match status" value="1"/>
</dbReference>
<dbReference type="CDD" id="cd00487">
    <property type="entry name" value="Pep_deformylase"/>
    <property type="match status" value="1"/>
</dbReference>
<dbReference type="PANTHER" id="PTHR10458:SF20">
    <property type="entry name" value="PEPTIDE DEFORMYLASE 1"/>
    <property type="match status" value="1"/>
</dbReference>
<feature type="active site" evidence="6">
    <location>
        <position position="145"/>
    </location>
</feature>
<proteinExistence type="inferred from homology"/>
<protein>
    <recommendedName>
        <fullName evidence="6">Peptide deformylase</fullName>
        <shortName evidence="6">PDF</shortName>
        <ecNumber evidence="6">3.5.1.88</ecNumber>
    </recommendedName>
    <alternativeName>
        <fullName evidence="6">Polypeptide deformylase</fullName>
    </alternativeName>
</protein>
<dbReference type="NCBIfam" id="NF001159">
    <property type="entry name" value="PRK00150.1-3"/>
    <property type="match status" value="1"/>
</dbReference>
<evidence type="ECO:0000313" key="8">
    <source>
        <dbReference type="Proteomes" id="UP000316199"/>
    </source>
</evidence>
<dbReference type="Proteomes" id="UP000316199">
    <property type="component" value="Unassembled WGS sequence"/>
</dbReference>
<dbReference type="AlphaFoldDB" id="A0A520S5B0"/>
<dbReference type="SUPFAM" id="SSF56420">
    <property type="entry name" value="Peptide deformylase"/>
    <property type="match status" value="1"/>
</dbReference>
<reference evidence="7 8" key="1">
    <citation type="submission" date="2019-02" db="EMBL/GenBank/DDBJ databases">
        <title>Prokaryotic population dynamics and viral predation in marine succession experiment using metagenomics: the confinement effect.</title>
        <authorList>
            <person name="Haro-Moreno J.M."/>
            <person name="Rodriguez-Valera F."/>
            <person name="Lopez-Perez M."/>
        </authorList>
    </citation>
    <scope>NUCLEOTIDE SEQUENCE [LARGE SCALE GENOMIC DNA]</scope>
    <source>
        <strain evidence="7">MED-G157</strain>
    </source>
</reference>
<name>A0A520S5B0_9GAMM</name>
<evidence type="ECO:0000256" key="4">
    <source>
        <dbReference type="ARBA" id="ARBA00022917"/>
    </source>
</evidence>
<dbReference type="Pfam" id="PF01327">
    <property type="entry name" value="Pep_deformylase"/>
    <property type="match status" value="1"/>
</dbReference>
<dbReference type="EC" id="3.5.1.88" evidence="6"/>
<evidence type="ECO:0000256" key="1">
    <source>
        <dbReference type="ARBA" id="ARBA00010759"/>
    </source>
</evidence>
<accession>A0A520S5B0</accession>
<dbReference type="InterPro" id="IPR023635">
    <property type="entry name" value="Peptide_deformylase"/>
</dbReference>
<keyword evidence="4 6" id="KW-0648">Protein biosynthesis</keyword>
<dbReference type="PRINTS" id="PR01576">
    <property type="entry name" value="PDEFORMYLASE"/>
</dbReference>
<dbReference type="GO" id="GO:0042586">
    <property type="term" value="F:peptide deformylase activity"/>
    <property type="evidence" value="ECO:0007669"/>
    <property type="project" value="UniProtKB-UniRule"/>
</dbReference>
<dbReference type="GO" id="GO:0046872">
    <property type="term" value="F:metal ion binding"/>
    <property type="evidence" value="ECO:0007669"/>
    <property type="project" value="UniProtKB-KW"/>
</dbReference>
<evidence type="ECO:0000256" key="3">
    <source>
        <dbReference type="ARBA" id="ARBA00022801"/>
    </source>
</evidence>
<comment type="function">
    <text evidence="6">Removes the formyl group from the N-terminal Met of newly synthesized proteins. Requires at least a dipeptide for an efficient rate of reaction. N-terminal L-methionine is a prerequisite for activity but the enzyme has broad specificity at other positions.</text>
</comment>
<dbReference type="PIRSF" id="PIRSF004749">
    <property type="entry name" value="Pep_def"/>
    <property type="match status" value="1"/>
</dbReference>
<comment type="cofactor">
    <cofactor evidence="6">
        <name>Fe(2+)</name>
        <dbReference type="ChEBI" id="CHEBI:29033"/>
    </cofactor>
    <text evidence="6">Binds 1 Fe(2+) ion.</text>
</comment>
<dbReference type="GO" id="GO:0006412">
    <property type="term" value="P:translation"/>
    <property type="evidence" value="ECO:0007669"/>
    <property type="project" value="UniProtKB-UniRule"/>
</dbReference>
<dbReference type="EMBL" id="SHAG01000001">
    <property type="protein sequence ID" value="RZO77667.1"/>
    <property type="molecule type" value="Genomic_DNA"/>
</dbReference>
<evidence type="ECO:0000256" key="2">
    <source>
        <dbReference type="ARBA" id="ARBA00022723"/>
    </source>
</evidence>
<keyword evidence="5 6" id="KW-0408">Iron</keyword>
<sequence length="180" mass="20678">MKRTIIRMGHPNLREIAQPYPNDKIGSQELFELIEDMRETLHYSGGIGLAAPQISVPYRLAVIETTNSQSRYGDIPIIPFTIFINPKITVLDSNQSGMWEGCLSVPNIRGYVKRPQNIRIDWLSETGQLKTLNARGLLATVFQHEFDHLNGKLFIDRIQDTTKISFDDEFHLYHQPLEQL</sequence>
<dbReference type="InterPro" id="IPR036821">
    <property type="entry name" value="Peptide_deformylase_sf"/>
</dbReference>
<keyword evidence="2 6" id="KW-0479">Metal-binding</keyword>
<evidence type="ECO:0000256" key="6">
    <source>
        <dbReference type="HAMAP-Rule" id="MF_00163"/>
    </source>
</evidence>
<feature type="binding site" evidence="6">
    <location>
        <position position="144"/>
    </location>
    <ligand>
        <name>Fe cation</name>
        <dbReference type="ChEBI" id="CHEBI:24875"/>
    </ligand>
</feature>
<feature type="binding site" evidence="6">
    <location>
        <position position="102"/>
    </location>
    <ligand>
        <name>Fe cation</name>
        <dbReference type="ChEBI" id="CHEBI:24875"/>
    </ligand>
</feature>
<evidence type="ECO:0000256" key="5">
    <source>
        <dbReference type="ARBA" id="ARBA00023004"/>
    </source>
</evidence>
<feature type="binding site" evidence="6">
    <location>
        <position position="148"/>
    </location>
    <ligand>
        <name>Fe cation</name>
        <dbReference type="ChEBI" id="CHEBI:24875"/>
    </ligand>
</feature>
<comment type="similarity">
    <text evidence="1 6">Belongs to the polypeptide deformylase family.</text>
</comment>
<organism evidence="7 8">
    <name type="scientific">OM182 bacterium</name>
    <dbReference type="NCBI Taxonomy" id="2510334"/>
    <lineage>
        <taxon>Bacteria</taxon>
        <taxon>Pseudomonadati</taxon>
        <taxon>Pseudomonadota</taxon>
        <taxon>Gammaproteobacteria</taxon>
        <taxon>OMG group</taxon>
        <taxon>OM182 clade</taxon>
    </lineage>
</organism>
<evidence type="ECO:0000313" key="7">
    <source>
        <dbReference type="EMBL" id="RZO77667.1"/>
    </source>
</evidence>
<dbReference type="Gene3D" id="3.90.45.10">
    <property type="entry name" value="Peptide deformylase"/>
    <property type="match status" value="1"/>
</dbReference>